<dbReference type="AlphaFoldDB" id="A0A6I4IN84"/>
<name>A0A6I4IN84_9SPHI</name>
<dbReference type="RefSeq" id="WP_157524015.1">
    <property type="nucleotide sequence ID" value="NZ_CP066775.1"/>
</dbReference>
<dbReference type="KEGG" id="mgik:GO620_007880"/>
<sequence>MKTISELLRITVVKVFHISRYMQTAKIIRHRHKFHHYMNDDLKSVTEETHFKIVFSNPKEFDLFREWIKKHGGEYIYNKEESKQEGTFPKVPMFHDEICWCDIMTYYLLHVAGFSYHSALSPYKGEVYVKE</sequence>
<proteinExistence type="predicted"/>
<evidence type="ECO:0000313" key="1">
    <source>
        <dbReference type="EMBL" id="QQL51351.1"/>
    </source>
</evidence>
<organism evidence="1 2">
    <name type="scientific">Mucilaginibacter ginkgonis</name>
    <dbReference type="NCBI Taxonomy" id="2682091"/>
    <lineage>
        <taxon>Bacteria</taxon>
        <taxon>Pseudomonadati</taxon>
        <taxon>Bacteroidota</taxon>
        <taxon>Sphingobacteriia</taxon>
        <taxon>Sphingobacteriales</taxon>
        <taxon>Sphingobacteriaceae</taxon>
        <taxon>Mucilaginibacter</taxon>
    </lineage>
</organism>
<dbReference type="EMBL" id="CP066775">
    <property type="protein sequence ID" value="QQL51351.1"/>
    <property type="molecule type" value="Genomic_DNA"/>
</dbReference>
<evidence type="ECO:0000313" key="2">
    <source>
        <dbReference type="Proteomes" id="UP000429232"/>
    </source>
</evidence>
<reference evidence="1 2" key="1">
    <citation type="submission" date="2020-12" db="EMBL/GenBank/DDBJ databases">
        <title>HMF7856_wgs.fasta genome submission.</title>
        <authorList>
            <person name="Kang H."/>
            <person name="Kim H."/>
            <person name="Joh K."/>
        </authorList>
    </citation>
    <scope>NUCLEOTIDE SEQUENCE [LARGE SCALE GENOMIC DNA]</scope>
    <source>
        <strain evidence="1 2">HMF7856</strain>
    </source>
</reference>
<gene>
    <name evidence="1" type="ORF">GO620_007880</name>
</gene>
<dbReference type="Proteomes" id="UP000429232">
    <property type="component" value="Chromosome"/>
</dbReference>
<keyword evidence="2" id="KW-1185">Reference proteome</keyword>
<accession>A0A6I4IN84</accession>
<protein>
    <submittedName>
        <fullName evidence="1">Uncharacterized protein</fullName>
    </submittedName>
</protein>